<dbReference type="Pfam" id="PF00564">
    <property type="entry name" value="PB1"/>
    <property type="match status" value="1"/>
</dbReference>
<dbReference type="CDD" id="cd06410">
    <property type="entry name" value="PB1_UP2"/>
    <property type="match status" value="1"/>
</dbReference>
<proteinExistence type="predicted"/>
<organism evidence="2 3">
    <name type="scientific">Daucus carota subsp. sativus</name>
    <name type="common">Carrot</name>
    <dbReference type="NCBI Taxonomy" id="79200"/>
    <lineage>
        <taxon>Eukaryota</taxon>
        <taxon>Viridiplantae</taxon>
        <taxon>Streptophyta</taxon>
        <taxon>Embryophyta</taxon>
        <taxon>Tracheophyta</taxon>
        <taxon>Spermatophyta</taxon>
        <taxon>Magnoliopsida</taxon>
        <taxon>eudicotyledons</taxon>
        <taxon>Gunneridae</taxon>
        <taxon>Pentapetalae</taxon>
        <taxon>asterids</taxon>
        <taxon>campanulids</taxon>
        <taxon>Apiales</taxon>
        <taxon>Apiaceae</taxon>
        <taxon>Apioideae</taxon>
        <taxon>Scandiceae</taxon>
        <taxon>Daucinae</taxon>
        <taxon>Daucus</taxon>
        <taxon>Daucus sect. Daucus</taxon>
    </lineage>
</organism>
<protein>
    <recommendedName>
        <fullName evidence="1">PB1 domain-containing protein</fullName>
    </recommendedName>
</protein>
<sequence length="117" mass="13645">MEENKIEDHVKNHGTKVKFMVSYGGKIQQKLQNHQLSYVGGDTKILSVDYSIKFLDIFQLKYQLPGEDLDALVTLINDEDVENMMFEYYRAQLNSTKPMKLRLFLFPYNRCEASNNG</sequence>
<dbReference type="SMART" id="SM00666">
    <property type="entry name" value="PB1"/>
    <property type="match status" value="1"/>
</dbReference>
<dbReference type="Proteomes" id="UP000077755">
    <property type="component" value="Chromosome 8"/>
</dbReference>
<reference evidence="2" key="2">
    <citation type="submission" date="2022-03" db="EMBL/GenBank/DDBJ databases">
        <title>Draft title - Genomic analysis of global carrot germplasm unveils the trajectory of domestication and the origin of high carotenoid orange carrot.</title>
        <authorList>
            <person name="Iorizzo M."/>
            <person name="Ellison S."/>
            <person name="Senalik D."/>
            <person name="Macko-Podgorni A."/>
            <person name="Grzebelus D."/>
            <person name="Bostan H."/>
            <person name="Rolling W."/>
            <person name="Curaba J."/>
            <person name="Simon P."/>
        </authorList>
    </citation>
    <scope>NUCLEOTIDE SEQUENCE</scope>
    <source>
        <tissue evidence="2">Leaf</tissue>
    </source>
</reference>
<reference evidence="2" key="1">
    <citation type="journal article" date="2016" name="Nat. Genet.">
        <title>A high-quality carrot genome assembly provides new insights into carotenoid accumulation and asterid genome evolution.</title>
        <authorList>
            <person name="Iorizzo M."/>
            <person name="Ellison S."/>
            <person name="Senalik D."/>
            <person name="Zeng P."/>
            <person name="Satapoomin P."/>
            <person name="Huang J."/>
            <person name="Bowman M."/>
            <person name="Iovene M."/>
            <person name="Sanseverino W."/>
            <person name="Cavagnaro P."/>
            <person name="Yildiz M."/>
            <person name="Macko-Podgorni A."/>
            <person name="Moranska E."/>
            <person name="Grzebelus E."/>
            <person name="Grzebelus D."/>
            <person name="Ashrafi H."/>
            <person name="Zheng Z."/>
            <person name="Cheng S."/>
            <person name="Spooner D."/>
            <person name="Van Deynze A."/>
            <person name="Simon P."/>
        </authorList>
    </citation>
    <scope>NUCLEOTIDE SEQUENCE</scope>
    <source>
        <tissue evidence="2">Leaf</tissue>
    </source>
</reference>
<dbReference type="PANTHER" id="PTHR31066">
    <property type="entry name" value="OS05G0427100 PROTEIN-RELATED"/>
    <property type="match status" value="1"/>
</dbReference>
<keyword evidence="3" id="KW-1185">Reference proteome</keyword>
<dbReference type="InterPro" id="IPR000270">
    <property type="entry name" value="PB1_dom"/>
</dbReference>
<evidence type="ECO:0000313" key="3">
    <source>
        <dbReference type="Proteomes" id="UP000077755"/>
    </source>
</evidence>
<dbReference type="PANTHER" id="PTHR31066:SF60">
    <property type="entry name" value="PB1 DOMAIN-CONTAINING PROTEIN"/>
    <property type="match status" value="1"/>
</dbReference>
<dbReference type="EMBL" id="CP093350">
    <property type="protein sequence ID" value="WOH12937.1"/>
    <property type="molecule type" value="Genomic_DNA"/>
</dbReference>
<dbReference type="SUPFAM" id="SSF54277">
    <property type="entry name" value="CAD &amp; PB1 domains"/>
    <property type="match status" value="1"/>
</dbReference>
<dbReference type="AlphaFoldDB" id="A0AAF1BDF3"/>
<feature type="domain" description="PB1" evidence="1">
    <location>
        <begin position="31"/>
        <end position="106"/>
    </location>
</feature>
<name>A0AAF1BDF3_DAUCS</name>
<evidence type="ECO:0000313" key="2">
    <source>
        <dbReference type="EMBL" id="WOH12937.1"/>
    </source>
</evidence>
<accession>A0AAF1BDF3</accession>
<dbReference type="InterPro" id="IPR053198">
    <property type="entry name" value="Gynoecium_Dev_Regulator"/>
</dbReference>
<gene>
    <name evidence="2" type="ORF">DCAR_0832446</name>
</gene>
<evidence type="ECO:0000259" key="1">
    <source>
        <dbReference type="SMART" id="SM00666"/>
    </source>
</evidence>